<feature type="region of interest" description="Disordered" evidence="1">
    <location>
        <begin position="38"/>
        <end position="57"/>
    </location>
</feature>
<evidence type="ECO:0000256" key="2">
    <source>
        <dbReference type="SAM" id="Phobius"/>
    </source>
</evidence>
<feature type="compositionally biased region" description="Basic and acidic residues" evidence="1">
    <location>
        <begin position="107"/>
        <end position="128"/>
    </location>
</feature>
<feature type="region of interest" description="Disordered" evidence="1">
    <location>
        <begin position="107"/>
        <end position="154"/>
    </location>
</feature>
<keyword evidence="2" id="KW-0812">Transmembrane</keyword>
<keyword evidence="2" id="KW-1133">Transmembrane helix</keyword>
<comment type="caution">
    <text evidence="3">The sequence shown here is derived from an EMBL/GenBank/DDBJ whole genome shotgun (WGS) entry which is preliminary data.</text>
</comment>
<name>A0A4V3EJU9_9ACTN</name>
<feature type="transmembrane region" description="Helical" evidence="2">
    <location>
        <begin position="82"/>
        <end position="101"/>
    </location>
</feature>
<keyword evidence="2" id="KW-0472">Membrane</keyword>
<evidence type="ECO:0000313" key="3">
    <source>
        <dbReference type="EMBL" id="TDT18488.1"/>
    </source>
</evidence>
<dbReference type="Proteomes" id="UP000294558">
    <property type="component" value="Unassembled WGS sequence"/>
</dbReference>
<organism evidence="3 4">
    <name type="scientific">Ilumatobacter fluminis</name>
    <dbReference type="NCBI Taxonomy" id="467091"/>
    <lineage>
        <taxon>Bacteria</taxon>
        <taxon>Bacillati</taxon>
        <taxon>Actinomycetota</taxon>
        <taxon>Acidimicrobiia</taxon>
        <taxon>Acidimicrobiales</taxon>
        <taxon>Ilumatobacteraceae</taxon>
        <taxon>Ilumatobacter</taxon>
    </lineage>
</organism>
<reference evidence="3 4" key="1">
    <citation type="submission" date="2019-03" db="EMBL/GenBank/DDBJ databases">
        <title>Sequencing the genomes of 1000 actinobacteria strains.</title>
        <authorList>
            <person name="Klenk H.-P."/>
        </authorList>
    </citation>
    <scope>NUCLEOTIDE SEQUENCE [LARGE SCALE GENOMIC DNA]</scope>
    <source>
        <strain evidence="3 4">DSM 18936</strain>
    </source>
</reference>
<evidence type="ECO:0000313" key="4">
    <source>
        <dbReference type="Proteomes" id="UP000294558"/>
    </source>
</evidence>
<dbReference type="EMBL" id="SOAU01000001">
    <property type="protein sequence ID" value="TDT18488.1"/>
    <property type="molecule type" value="Genomic_DNA"/>
</dbReference>
<protein>
    <submittedName>
        <fullName evidence="3">Uncharacterized protein</fullName>
    </submittedName>
</protein>
<sequence>MTYGNADSVIVPYGTRPEDVERNLEKVLKVRLGGADTGAMGKRAAAPQPTRTNSPSVIGLEHGRALAAKQAKRKSRSNTIKTGVLVVMAFAAVGTAAWAGYDYWESEQQREADERNPGQYDMDPREAIDILEDQPAWNGAGNATFGVGDGDEQP</sequence>
<proteinExistence type="predicted"/>
<keyword evidence="4" id="KW-1185">Reference proteome</keyword>
<gene>
    <name evidence="3" type="ORF">BDK89_4109</name>
</gene>
<accession>A0A4V3EJU9</accession>
<dbReference type="AlphaFoldDB" id="A0A4V3EJU9"/>
<evidence type="ECO:0000256" key="1">
    <source>
        <dbReference type="SAM" id="MobiDB-lite"/>
    </source>
</evidence>